<feature type="compositionally biased region" description="Basic and acidic residues" evidence="7">
    <location>
        <begin position="330"/>
        <end position="343"/>
    </location>
</feature>
<protein>
    <submittedName>
        <fullName evidence="10">MFS transporter</fullName>
    </submittedName>
</protein>
<organism evidence="10 11">
    <name type="scientific">Polymorphospora lycopeni</name>
    <dbReference type="NCBI Taxonomy" id="3140240"/>
    <lineage>
        <taxon>Bacteria</taxon>
        <taxon>Bacillati</taxon>
        <taxon>Actinomycetota</taxon>
        <taxon>Actinomycetes</taxon>
        <taxon>Micromonosporales</taxon>
        <taxon>Micromonosporaceae</taxon>
        <taxon>Polymorphospora</taxon>
    </lineage>
</organism>
<gene>
    <name evidence="10" type="ORF">AAFH96_07030</name>
</gene>
<dbReference type="EMBL" id="JBCGDC010000014">
    <property type="protein sequence ID" value="MFB6392862.1"/>
    <property type="molecule type" value="Genomic_DNA"/>
</dbReference>
<feature type="region of interest" description="Disordered" evidence="7">
    <location>
        <begin position="315"/>
        <end position="343"/>
    </location>
</feature>
<comment type="subcellular location">
    <subcellularLocation>
        <location evidence="1">Cell membrane</location>
        <topology evidence="1">Multi-pass membrane protein</topology>
    </subcellularLocation>
</comment>
<feature type="transmembrane region" description="Helical" evidence="8">
    <location>
        <begin position="257"/>
        <end position="279"/>
    </location>
</feature>
<feature type="compositionally biased region" description="Basic residues" evidence="7">
    <location>
        <begin position="24"/>
        <end position="33"/>
    </location>
</feature>
<evidence type="ECO:0000256" key="8">
    <source>
        <dbReference type="SAM" id="Phobius"/>
    </source>
</evidence>
<accession>A0ABV5CLI4</accession>
<dbReference type="SUPFAM" id="SSF103473">
    <property type="entry name" value="MFS general substrate transporter"/>
    <property type="match status" value="1"/>
</dbReference>
<evidence type="ECO:0000313" key="11">
    <source>
        <dbReference type="Proteomes" id="UP001582793"/>
    </source>
</evidence>
<feature type="transmembrane region" description="Helical" evidence="8">
    <location>
        <begin position="285"/>
        <end position="306"/>
    </location>
</feature>
<evidence type="ECO:0000259" key="9">
    <source>
        <dbReference type="PROSITE" id="PS50850"/>
    </source>
</evidence>
<feature type="transmembrane region" description="Helical" evidence="8">
    <location>
        <begin position="164"/>
        <end position="190"/>
    </location>
</feature>
<evidence type="ECO:0000256" key="6">
    <source>
        <dbReference type="ARBA" id="ARBA00023136"/>
    </source>
</evidence>
<keyword evidence="3" id="KW-1003">Cell membrane</keyword>
<keyword evidence="6 8" id="KW-0472">Membrane</keyword>
<keyword evidence="11" id="KW-1185">Reference proteome</keyword>
<name>A0ABV5CLI4_9ACTN</name>
<keyword evidence="5 8" id="KW-1133">Transmembrane helix</keyword>
<dbReference type="Proteomes" id="UP001582793">
    <property type="component" value="Unassembled WGS sequence"/>
</dbReference>
<evidence type="ECO:0000313" key="10">
    <source>
        <dbReference type="EMBL" id="MFB6392862.1"/>
    </source>
</evidence>
<feature type="compositionally biased region" description="Basic residues" evidence="7">
    <location>
        <begin position="108"/>
        <end position="117"/>
    </location>
</feature>
<evidence type="ECO:0000256" key="5">
    <source>
        <dbReference type="ARBA" id="ARBA00022989"/>
    </source>
</evidence>
<evidence type="ECO:0000256" key="7">
    <source>
        <dbReference type="SAM" id="MobiDB-lite"/>
    </source>
</evidence>
<feature type="transmembrane region" description="Helical" evidence="8">
    <location>
        <begin position="139"/>
        <end position="158"/>
    </location>
</feature>
<dbReference type="Gene3D" id="1.20.1250.20">
    <property type="entry name" value="MFS general substrate transporter like domains"/>
    <property type="match status" value="1"/>
</dbReference>
<evidence type="ECO:0000256" key="2">
    <source>
        <dbReference type="ARBA" id="ARBA00022448"/>
    </source>
</evidence>
<feature type="compositionally biased region" description="Low complexity" evidence="7">
    <location>
        <begin position="14"/>
        <end position="23"/>
    </location>
</feature>
<dbReference type="InterPro" id="IPR036259">
    <property type="entry name" value="MFS_trans_sf"/>
</dbReference>
<feature type="region of interest" description="Disordered" evidence="7">
    <location>
        <begin position="1"/>
        <end position="117"/>
    </location>
</feature>
<dbReference type="PANTHER" id="PTHR23517">
    <property type="entry name" value="RESISTANCE PROTEIN MDTM, PUTATIVE-RELATED-RELATED"/>
    <property type="match status" value="1"/>
</dbReference>
<comment type="caution">
    <text evidence="10">The sequence shown here is derived from an EMBL/GenBank/DDBJ whole genome shotgun (WGS) entry which is preliminary data.</text>
</comment>
<reference evidence="10 11" key="1">
    <citation type="submission" date="2024-04" db="EMBL/GenBank/DDBJ databases">
        <title>Polymorphospora sp. isolated from Baiyangdian Lake in Xiong'an New Area.</title>
        <authorList>
            <person name="Zhang X."/>
            <person name="Liu J."/>
        </authorList>
    </citation>
    <scope>NUCLEOTIDE SEQUENCE [LARGE SCALE GENOMIC DNA]</scope>
    <source>
        <strain evidence="10 11">2-325</strain>
    </source>
</reference>
<feature type="domain" description="Major facilitator superfamily (MFS) profile" evidence="9">
    <location>
        <begin position="125"/>
        <end position="343"/>
    </location>
</feature>
<dbReference type="InterPro" id="IPR020846">
    <property type="entry name" value="MFS_dom"/>
</dbReference>
<feature type="transmembrane region" description="Helical" evidence="8">
    <location>
        <begin position="202"/>
        <end position="220"/>
    </location>
</feature>
<dbReference type="Pfam" id="PF07690">
    <property type="entry name" value="MFS_1"/>
    <property type="match status" value="1"/>
</dbReference>
<keyword evidence="4 8" id="KW-0812">Transmembrane</keyword>
<evidence type="ECO:0000256" key="3">
    <source>
        <dbReference type="ARBA" id="ARBA00022475"/>
    </source>
</evidence>
<keyword evidence="2" id="KW-0813">Transport</keyword>
<evidence type="ECO:0000256" key="4">
    <source>
        <dbReference type="ARBA" id="ARBA00022692"/>
    </source>
</evidence>
<feature type="compositionally biased region" description="Pro residues" evidence="7">
    <location>
        <begin position="1"/>
        <end position="10"/>
    </location>
</feature>
<feature type="compositionally biased region" description="Low complexity" evidence="7">
    <location>
        <begin position="43"/>
        <end position="107"/>
    </location>
</feature>
<dbReference type="PROSITE" id="PS50850">
    <property type="entry name" value="MFS"/>
    <property type="match status" value="1"/>
</dbReference>
<dbReference type="InterPro" id="IPR050171">
    <property type="entry name" value="MFS_Transporters"/>
</dbReference>
<dbReference type="PANTHER" id="PTHR23517:SF3">
    <property type="entry name" value="INTEGRAL MEMBRANE TRANSPORT PROTEIN"/>
    <property type="match status" value="1"/>
</dbReference>
<evidence type="ECO:0000256" key="1">
    <source>
        <dbReference type="ARBA" id="ARBA00004651"/>
    </source>
</evidence>
<dbReference type="InterPro" id="IPR011701">
    <property type="entry name" value="MFS"/>
</dbReference>
<proteinExistence type="predicted"/>
<sequence length="343" mass="34886">MSSSPSPPTIRPCSSAGSSPASARRWRCSRRRTPPGSSPTPTGPASSDGLPPHRASATSSARRWAASSCRTEPSPSGSRPRPDRWSPGCSPSSCCRPPSPGRPAARPGRQRRLTARPGRQRRLTAMVTALRQRRLRRTATAILVGWLCFTGYATVLPVELADRLAITAVTYGVIIAISGVVAVVVRGLLLGRLVRTFGETRLMVGGAALIAASMLLAPVVPAGWAVPVLPLTWALGASVLFPCAVAEMSRLAGPDSVGLAMGAAAMLAGIGSVAGPLVAGTVRTFVWAPGPFVAGAALMLAVAALVGTRAHGPGAAAGGSVESPGGAGAGDRDVGRRQEHAAG</sequence>